<sequence length="417" mass="47749">MAGRLRRTDKGLLKTYWESKEDEEHEKEMTSMTRKRALDIRKENLKQHNIDSRQMTQELETLHHPASPSEQAKRRRYYTRSTSTPQLSSSSYDFNEPLNPFLTHGAASSNRLSDSSSKATDATNQDVHSKDDDRDNEADSDSSYQLSSINSADTTSKANRKKDWIFFYPLGMGRIDYPAAFRGPIVFNHIYLIERDDNYSFLHACLGHGLWRAMQVPALEKLIDDQSVTALVDFSFRSASIGYQEGRELVRQWQGDQAVGDTLWSLFMTNILDKSLPPSEKRRRLTRDGNDARPDFFSGFKSRGKMSYLMMVEIKKKAQGDTVILTDMEKLALEMKVCIDAMARGRVDIVSIKVYGYTIVGQLRQWPTKSMIGGHEIALYSMSLEAPGMYMMRELGKAYLHGIIMIRLYSQTPSTFF</sequence>
<dbReference type="Proteomes" id="UP000723463">
    <property type="component" value="Unassembled WGS sequence"/>
</dbReference>
<evidence type="ECO:0000256" key="1">
    <source>
        <dbReference type="SAM" id="MobiDB-lite"/>
    </source>
</evidence>
<organism evidence="2 3">
    <name type="scientific">Mortierella hygrophila</name>
    <dbReference type="NCBI Taxonomy" id="979708"/>
    <lineage>
        <taxon>Eukaryota</taxon>
        <taxon>Fungi</taxon>
        <taxon>Fungi incertae sedis</taxon>
        <taxon>Mucoromycota</taxon>
        <taxon>Mortierellomycotina</taxon>
        <taxon>Mortierellomycetes</taxon>
        <taxon>Mortierellales</taxon>
        <taxon>Mortierellaceae</taxon>
        <taxon>Mortierella</taxon>
    </lineage>
</organism>
<protein>
    <submittedName>
        <fullName evidence="2">Uncharacterized protein</fullName>
    </submittedName>
</protein>
<reference evidence="2" key="1">
    <citation type="journal article" date="2020" name="Fungal Divers.">
        <title>Resolving the Mortierellaceae phylogeny through synthesis of multi-gene phylogenetics and phylogenomics.</title>
        <authorList>
            <person name="Vandepol N."/>
            <person name="Liber J."/>
            <person name="Desiro A."/>
            <person name="Na H."/>
            <person name="Kennedy M."/>
            <person name="Barry K."/>
            <person name="Grigoriev I.V."/>
            <person name="Miller A.N."/>
            <person name="O'Donnell K."/>
            <person name="Stajich J.E."/>
            <person name="Bonito G."/>
        </authorList>
    </citation>
    <scope>NUCLEOTIDE SEQUENCE</scope>
    <source>
        <strain evidence="2">NRRL 2591</strain>
    </source>
</reference>
<accession>A0A9P6F2K2</accession>
<dbReference type="AlphaFoldDB" id="A0A9P6F2K2"/>
<keyword evidence="3" id="KW-1185">Reference proteome</keyword>
<feature type="compositionally biased region" description="Low complexity" evidence="1">
    <location>
        <begin position="108"/>
        <end position="117"/>
    </location>
</feature>
<name>A0A9P6F2K2_9FUNG</name>
<evidence type="ECO:0000313" key="3">
    <source>
        <dbReference type="Proteomes" id="UP000723463"/>
    </source>
</evidence>
<comment type="caution">
    <text evidence="2">The sequence shown here is derived from an EMBL/GenBank/DDBJ whole genome shotgun (WGS) entry which is preliminary data.</text>
</comment>
<proteinExistence type="predicted"/>
<feature type="region of interest" description="Disordered" evidence="1">
    <location>
        <begin position="56"/>
        <end position="147"/>
    </location>
</feature>
<gene>
    <name evidence="2" type="ORF">EC957_003568</name>
</gene>
<dbReference type="EMBL" id="JAAAXW010000181">
    <property type="protein sequence ID" value="KAF9540989.1"/>
    <property type="molecule type" value="Genomic_DNA"/>
</dbReference>
<evidence type="ECO:0000313" key="2">
    <source>
        <dbReference type="EMBL" id="KAF9540989.1"/>
    </source>
</evidence>
<feature type="compositionally biased region" description="Low complexity" evidence="1">
    <location>
        <begin position="79"/>
        <end position="91"/>
    </location>
</feature>